<reference evidence="1 2" key="1">
    <citation type="journal article" date="2016" name="Biochim. Biophys. Acta">
        <title>Characterization of red-shifted phycobilisomes isolated from the chlorophyll f-containing cyanobacterium Halomicronema hongdechloris.</title>
        <authorList>
            <person name="Li Y."/>
            <person name="Lin Y."/>
            <person name="Garvey C.J."/>
            <person name="Birch D."/>
            <person name="Corkery R.W."/>
            <person name="Loughlin P.C."/>
            <person name="Scheer H."/>
            <person name="Willows R.D."/>
            <person name="Chen M."/>
        </authorList>
    </citation>
    <scope>NUCLEOTIDE SEQUENCE [LARGE SCALE GENOMIC DNA]</scope>
    <source>
        <strain evidence="1 2">C2206</strain>
    </source>
</reference>
<evidence type="ECO:0000313" key="1">
    <source>
        <dbReference type="EMBL" id="ASC69860.1"/>
    </source>
</evidence>
<dbReference type="Gene3D" id="3.40.50.300">
    <property type="entry name" value="P-loop containing nucleotide triphosphate hydrolases"/>
    <property type="match status" value="1"/>
</dbReference>
<dbReference type="EMBL" id="CP021983">
    <property type="protein sequence ID" value="ASC69860.1"/>
    <property type="molecule type" value="Genomic_DNA"/>
</dbReference>
<dbReference type="AlphaFoldDB" id="A0A1Z3HHW1"/>
<sequence>MELLEVDDRIREIMYDGTITQLQHHLSKVGFLSFRGAAIEKLLTGATTSEEVLRVLPRSSLTRKTAADTEVLQLVPSGSDAFAVASEKLTYS</sequence>
<dbReference type="Proteomes" id="UP000191901">
    <property type="component" value="Chromosome"/>
</dbReference>
<gene>
    <name evidence="1" type="ORF">XM38_007900</name>
</gene>
<accession>A0A1Z3HHW1</accession>
<dbReference type="KEGG" id="hhg:XM38_007900"/>
<protein>
    <submittedName>
        <fullName evidence="1">Uncharacterized protein</fullName>
    </submittedName>
</protein>
<proteinExistence type="predicted"/>
<organism evidence="1 2">
    <name type="scientific">Halomicronema hongdechloris C2206</name>
    <dbReference type="NCBI Taxonomy" id="1641165"/>
    <lineage>
        <taxon>Bacteria</taxon>
        <taxon>Bacillati</taxon>
        <taxon>Cyanobacteriota</taxon>
        <taxon>Cyanophyceae</taxon>
        <taxon>Nodosilineales</taxon>
        <taxon>Nodosilineaceae</taxon>
        <taxon>Halomicronema</taxon>
    </lineage>
</organism>
<dbReference type="InterPro" id="IPR027417">
    <property type="entry name" value="P-loop_NTPase"/>
</dbReference>
<evidence type="ECO:0000313" key="2">
    <source>
        <dbReference type="Proteomes" id="UP000191901"/>
    </source>
</evidence>
<dbReference type="STRING" id="1641165.XM38_10670"/>
<keyword evidence="2" id="KW-1185">Reference proteome</keyword>
<dbReference type="RefSeq" id="WP_080808779.1">
    <property type="nucleotide sequence ID" value="NZ_CP021983.2"/>
</dbReference>
<name>A0A1Z3HHW1_9CYAN</name>